<dbReference type="AlphaFoldDB" id="A0A6L5XLJ1"/>
<organism evidence="1 2">
    <name type="scientific">Desulfovibrio porci</name>
    <dbReference type="NCBI Taxonomy" id="2605782"/>
    <lineage>
        <taxon>Bacteria</taxon>
        <taxon>Pseudomonadati</taxon>
        <taxon>Thermodesulfobacteriota</taxon>
        <taxon>Desulfovibrionia</taxon>
        <taxon>Desulfovibrionales</taxon>
        <taxon>Desulfovibrionaceae</taxon>
        <taxon>Desulfovibrio</taxon>
    </lineage>
</organism>
<gene>
    <name evidence="1" type="ORF">FYJ44_08000</name>
</gene>
<dbReference type="EMBL" id="VUMH01000007">
    <property type="protein sequence ID" value="MSS27985.1"/>
    <property type="molecule type" value="Genomic_DNA"/>
</dbReference>
<dbReference type="Gene3D" id="3.40.50.11190">
    <property type="match status" value="1"/>
</dbReference>
<dbReference type="Gene3D" id="3.90.550.10">
    <property type="entry name" value="Spore Coat Polysaccharide Biosynthesis Protein SpsA, Chain A"/>
    <property type="match status" value="1"/>
</dbReference>
<keyword evidence="2" id="KW-1185">Reference proteome</keyword>
<dbReference type="SUPFAM" id="SSF53448">
    <property type="entry name" value="Nucleotide-diphospho-sugar transferases"/>
    <property type="match status" value="1"/>
</dbReference>
<dbReference type="InterPro" id="IPR029044">
    <property type="entry name" value="Nucleotide-diphossugar_trans"/>
</dbReference>
<accession>A0A6L5XLJ1</accession>
<evidence type="ECO:0000313" key="2">
    <source>
        <dbReference type="Proteomes" id="UP000477488"/>
    </source>
</evidence>
<evidence type="ECO:0000313" key="1">
    <source>
        <dbReference type="EMBL" id="MSS27985.1"/>
    </source>
</evidence>
<comment type="caution">
    <text evidence="1">The sequence shown here is derived from an EMBL/GenBank/DDBJ whole genome shotgun (WGS) entry which is preliminary data.</text>
</comment>
<protein>
    <submittedName>
        <fullName evidence="1">Cytidine 5'-phosphate N-acetylneuraminic acid synthetase</fullName>
    </submittedName>
</protein>
<dbReference type="Proteomes" id="UP000477488">
    <property type="component" value="Unassembled WGS sequence"/>
</dbReference>
<reference evidence="1 2" key="1">
    <citation type="submission" date="2019-09" db="EMBL/GenBank/DDBJ databases">
        <title>In-depth cultivation of the pig gut microbiome towards novel bacterial diversity and tailored functional studies.</title>
        <authorList>
            <person name="Wylensek D."/>
            <person name="Hitch T.C.A."/>
            <person name="Clavel T."/>
        </authorList>
    </citation>
    <scope>NUCLEOTIDE SEQUENCE [LARGE SCALE GENOMIC DNA]</scope>
    <source>
        <strain evidence="1 2">PG-178-WT-4</strain>
    </source>
</reference>
<dbReference type="Gene3D" id="3.40.50.2000">
    <property type="entry name" value="Glycogen Phosphorylase B"/>
    <property type="match status" value="1"/>
</dbReference>
<dbReference type="RefSeq" id="WP_288230652.1">
    <property type="nucleotide sequence ID" value="NZ_VUMH01000007.1"/>
</dbReference>
<sequence>MKERCIVIPAVKKNAVIPDQLVKKLAGVTLMERAIHTARAVAPGEDIVALTDSQEISLICERAGVGFHWNKDLRFTSLDIVAEMRDLLGELARRYEHCVILRASCPLLTWVDVEDAWKKYLEAGADSLVTVKSVRQRIWNVRGDSLESLLDSTAGTDGGEEQFLVESRALIILRLALLRESAGADATPAPALSAGHPPVRHPGKVIPYFLNERAIEIQSYQDWWICERLLLRRHVVFVVAGYPAIGMGHVFRALMLAHEITSHKITFVCTRESELAVESIARKEYRIVRQGNEDLVDTVLGLRPDLVVNDFLNTGTAYMERLRAGGARCVNFEDEGPGAELAQLVVNALYESGQSTERLRCGPDYFCLRDEFVGAARNPLRPETRTVLITFGGTDQRDCSRRVLDIIEPICRAYGIAIRLVAGPGYAHKEAMEAHLRALENPLVSFTWATNVMSRMMEGADLAVCSAGRTVYELAHMRVPGMVLAHHEREARHTFARPRNGFAFMGLMDRVDDVKIRNVFLAMLKQTRRARFWERQNRLDFTANKARVVGLMLGLLDKDGA</sequence>
<proteinExistence type="predicted"/>
<name>A0A6L5XLJ1_9BACT</name>